<dbReference type="EMBL" id="JACIJC010000005">
    <property type="protein sequence ID" value="MBB5687306.1"/>
    <property type="molecule type" value="Genomic_DNA"/>
</dbReference>
<dbReference type="Gene3D" id="3.60.15.10">
    <property type="entry name" value="Ribonuclease Z/Hydroxyacylglutathione hydrolase-like"/>
    <property type="match status" value="1"/>
</dbReference>
<keyword evidence="2" id="KW-0378">Hydrolase</keyword>
<dbReference type="InterPro" id="IPR001279">
    <property type="entry name" value="Metallo-B-lactamas"/>
</dbReference>
<dbReference type="PANTHER" id="PTHR42663">
    <property type="entry name" value="HYDROLASE C777.06C-RELATED-RELATED"/>
    <property type="match status" value="1"/>
</dbReference>
<feature type="domain" description="Metallo-beta-lactamase" evidence="1">
    <location>
        <begin position="34"/>
        <end position="225"/>
    </location>
</feature>
<dbReference type="RefSeq" id="WP_184020644.1">
    <property type="nucleotide sequence ID" value="NZ_JACIJC010000005.1"/>
</dbReference>
<name>A0A7W9EH22_9SPHN</name>
<dbReference type="InterPro" id="IPR036866">
    <property type="entry name" value="RibonucZ/Hydroxyglut_hydro"/>
</dbReference>
<dbReference type="Pfam" id="PF12706">
    <property type="entry name" value="Lactamase_B_2"/>
    <property type="match status" value="1"/>
</dbReference>
<evidence type="ECO:0000313" key="3">
    <source>
        <dbReference type="Proteomes" id="UP000549617"/>
    </source>
</evidence>
<evidence type="ECO:0000259" key="1">
    <source>
        <dbReference type="SMART" id="SM00849"/>
    </source>
</evidence>
<accession>A0A7W9EH22</accession>
<dbReference type="CDD" id="cd16279">
    <property type="entry name" value="metallo-hydrolase-like_MBL-fold"/>
    <property type="match status" value="1"/>
</dbReference>
<protein>
    <submittedName>
        <fullName evidence="2">Phosphoribosyl 1,2-cyclic phosphate phosphodiesterase</fullName>
        <ecNumber evidence="2">3.1.4.55</ecNumber>
    </submittedName>
</protein>
<sequence>MKLRILGCGTSSGVPRIGNDWGDCDPTNPKNRRRRASIIVESETTRILVDTSPDLREQLLSADVDDVDAVIWTHDHADHCHGIDDLRQLFHARGRPVTGYARPDTLASLQHRFAYAFYGRDGYPPTVSGALLEDDWTIGDIRIRVTDQPHGTITSAGLRFDGPEGSIGYSTDFNILTDNMQKLFEGLDLWAVDALRYRPHPTHPHLAQTLGWIAALDVRHAVLTHMDQSMDYATLAAALPDNVEPGWDGLEIEIG</sequence>
<dbReference type="GO" id="GO:0103043">
    <property type="term" value="F:phosphoribosyl 1,2-cyclic phosphate phosphodiesterase activity"/>
    <property type="evidence" value="ECO:0007669"/>
    <property type="project" value="UniProtKB-EC"/>
</dbReference>
<dbReference type="SMART" id="SM00849">
    <property type="entry name" value="Lactamase_B"/>
    <property type="match status" value="1"/>
</dbReference>
<gene>
    <name evidence="2" type="ORF">FHS49_003334</name>
</gene>
<organism evidence="2 3">
    <name type="scientific">Sphingobium boeckii</name>
    <dbReference type="NCBI Taxonomy" id="1082345"/>
    <lineage>
        <taxon>Bacteria</taxon>
        <taxon>Pseudomonadati</taxon>
        <taxon>Pseudomonadota</taxon>
        <taxon>Alphaproteobacteria</taxon>
        <taxon>Sphingomonadales</taxon>
        <taxon>Sphingomonadaceae</taxon>
        <taxon>Sphingobium</taxon>
    </lineage>
</organism>
<dbReference type="SUPFAM" id="SSF56281">
    <property type="entry name" value="Metallo-hydrolase/oxidoreductase"/>
    <property type="match status" value="1"/>
</dbReference>
<dbReference type="Proteomes" id="UP000549617">
    <property type="component" value="Unassembled WGS sequence"/>
</dbReference>
<dbReference type="EC" id="3.1.4.55" evidence="2"/>
<dbReference type="PANTHER" id="PTHR42663:SF6">
    <property type="entry name" value="HYDROLASE C777.06C-RELATED"/>
    <property type="match status" value="1"/>
</dbReference>
<keyword evidence="3" id="KW-1185">Reference proteome</keyword>
<reference evidence="2 3" key="1">
    <citation type="submission" date="2020-08" db="EMBL/GenBank/DDBJ databases">
        <title>Genomic Encyclopedia of Type Strains, Phase IV (KMG-IV): sequencing the most valuable type-strain genomes for metagenomic binning, comparative biology and taxonomic classification.</title>
        <authorList>
            <person name="Goeker M."/>
        </authorList>
    </citation>
    <scope>NUCLEOTIDE SEQUENCE [LARGE SCALE GENOMIC DNA]</scope>
    <source>
        <strain evidence="2 3">DSM 25079</strain>
    </source>
</reference>
<proteinExistence type="predicted"/>
<dbReference type="AlphaFoldDB" id="A0A7W9EH22"/>
<evidence type="ECO:0000313" key="2">
    <source>
        <dbReference type="EMBL" id="MBB5687306.1"/>
    </source>
</evidence>
<comment type="caution">
    <text evidence="2">The sequence shown here is derived from an EMBL/GenBank/DDBJ whole genome shotgun (WGS) entry which is preliminary data.</text>
</comment>